<dbReference type="OrthoDB" id="9806127at2"/>
<dbReference type="InterPro" id="IPR017871">
    <property type="entry name" value="ABC_transporter-like_CS"/>
</dbReference>
<organism evidence="12 13">
    <name type="scientific">Comamonas terrigena</name>
    <dbReference type="NCBI Taxonomy" id="32013"/>
    <lineage>
        <taxon>Bacteria</taxon>
        <taxon>Pseudomonadati</taxon>
        <taxon>Pseudomonadota</taxon>
        <taxon>Betaproteobacteria</taxon>
        <taxon>Burkholderiales</taxon>
        <taxon>Comamonadaceae</taxon>
        <taxon>Comamonas</taxon>
    </lineage>
</organism>
<name>A0A2A7UYD5_COMTR</name>
<dbReference type="PROSITE" id="PS50893">
    <property type="entry name" value="ABC_TRANSPORTER_2"/>
    <property type="match status" value="1"/>
</dbReference>
<dbReference type="InterPro" id="IPR011527">
    <property type="entry name" value="ABC1_TM_dom"/>
</dbReference>
<dbReference type="GO" id="GO:0016887">
    <property type="term" value="F:ATP hydrolysis activity"/>
    <property type="evidence" value="ECO:0007669"/>
    <property type="project" value="InterPro"/>
</dbReference>
<dbReference type="SMART" id="SM00382">
    <property type="entry name" value="AAA"/>
    <property type="match status" value="1"/>
</dbReference>
<sequence>MKSTDFDQTAGAPAGTPQASRLRADHGTAWSVLASLLWLPQAALLAVAVQWIAEGRAAEVGRLALGLLVLGVAKAVCEGRGMRLSFDAARTQLQALRAQVVQQLASSSPLDTQRAPSGQAASAVAEQAEAIVPWLSRYQTAMWRTTVVPLVLLLAVAWQSWVAALILLVAAPLIPLFMAIVGWRAQAASEAHMVQLGQMNAFLLDRLRGLTTLRALGAVDSTAQRLRAHAESLRQRTMRVLRIAFLSSAVLELFAALGVAMVAVYVGFHLLGYLEFGTWQGRLSLGEALFVLLLAPAFFDPLRELSAVWHDRAAGTAALQTLQHMACGAQPLPGALAEVASTAQAAPARVTLQALQLPGSAAATPLVPVDVDIQPGEHVALWGASGSGKSLLLAQIAGLLPTDQGQVLVDGVPMADASAPALRRRMAWMGQHPHVFAGSVARNISLDRPDVAGADIAPALQQAGLGTVLQARPSSSLGEGGQGLSGGEAVRLALARLAVAAPHAGVLLVDEPTAHLDPATAAQVTQALLQLAQGRTLVVATHDPLLAARMDRVVQLQTQTPIPTQAQTPEQGPAPASAQVQEGAA</sequence>
<dbReference type="InterPro" id="IPR039421">
    <property type="entry name" value="Type_1_exporter"/>
</dbReference>
<dbReference type="GO" id="GO:0005886">
    <property type="term" value="C:plasma membrane"/>
    <property type="evidence" value="ECO:0007669"/>
    <property type="project" value="UniProtKB-SubCell"/>
</dbReference>
<dbReference type="Pfam" id="PF00664">
    <property type="entry name" value="ABC_membrane"/>
    <property type="match status" value="1"/>
</dbReference>
<protein>
    <submittedName>
        <fullName evidence="12">Thiol reductant ABC exporter subunit CydD</fullName>
    </submittedName>
</protein>
<dbReference type="GO" id="GO:0042883">
    <property type="term" value="P:cysteine transport"/>
    <property type="evidence" value="ECO:0007669"/>
    <property type="project" value="InterPro"/>
</dbReference>
<dbReference type="GO" id="GO:0140359">
    <property type="term" value="F:ABC-type transporter activity"/>
    <property type="evidence" value="ECO:0007669"/>
    <property type="project" value="InterPro"/>
</dbReference>
<dbReference type="Gene3D" id="1.20.1560.10">
    <property type="entry name" value="ABC transporter type 1, transmembrane domain"/>
    <property type="match status" value="1"/>
</dbReference>
<feature type="transmembrane region" description="Helical" evidence="9">
    <location>
        <begin position="30"/>
        <end position="53"/>
    </location>
</feature>
<evidence type="ECO:0000256" key="1">
    <source>
        <dbReference type="ARBA" id="ARBA00004651"/>
    </source>
</evidence>
<reference evidence="13" key="1">
    <citation type="submission" date="2017-09" db="EMBL/GenBank/DDBJ databases">
        <title>FDA dAtabase for Regulatory Grade micrObial Sequences (FDA-ARGOS): Supporting development and validation of Infectious Disease Dx tests.</title>
        <authorList>
            <person name="Minogue T."/>
            <person name="Wolcott M."/>
            <person name="Wasieloski L."/>
            <person name="Aguilar W."/>
            <person name="Moore D."/>
            <person name="Tallon L."/>
            <person name="Sadzewicz L."/>
            <person name="Ott S."/>
            <person name="Zhao X."/>
            <person name="Nagaraj S."/>
            <person name="Vavikolanu K."/>
            <person name="Aluvathingal J."/>
            <person name="Nadendla S."/>
            <person name="Sichtig H."/>
        </authorList>
    </citation>
    <scope>NUCLEOTIDE SEQUENCE [LARGE SCALE GENOMIC DNA]</scope>
    <source>
        <strain evidence="13">FDAARGOS_394</strain>
    </source>
</reference>
<dbReference type="AlphaFoldDB" id="A0A2A7UYD5"/>
<evidence type="ECO:0000313" key="13">
    <source>
        <dbReference type="Proteomes" id="UP000220246"/>
    </source>
</evidence>
<dbReference type="STRING" id="1219032.GCA_001515545_01044"/>
<comment type="caution">
    <text evidence="12">The sequence shown here is derived from an EMBL/GenBank/DDBJ whole genome shotgun (WGS) entry which is preliminary data.</text>
</comment>
<dbReference type="InterPro" id="IPR003439">
    <property type="entry name" value="ABC_transporter-like_ATP-bd"/>
</dbReference>
<dbReference type="InterPro" id="IPR036640">
    <property type="entry name" value="ABC1_TM_sf"/>
</dbReference>
<dbReference type="RefSeq" id="WP_083520313.1">
    <property type="nucleotide sequence ID" value="NZ_PDEA01000001.1"/>
</dbReference>
<dbReference type="PROSITE" id="PS50929">
    <property type="entry name" value="ABC_TM1F"/>
    <property type="match status" value="1"/>
</dbReference>
<keyword evidence="13" id="KW-1185">Reference proteome</keyword>
<dbReference type="EMBL" id="PDEA01000001">
    <property type="protein sequence ID" value="PEH90302.1"/>
    <property type="molecule type" value="Genomic_DNA"/>
</dbReference>
<evidence type="ECO:0000256" key="7">
    <source>
        <dbReference type="ARBA" id="ARBA00023136"/>
    </source>
</evidence>
<dbReference type="SUPFAM" id="SSF52540">
    <property type="entry name" value="P-loop containing nucleoside triphosphate hydrolases"/>
    <property type="match status" value="1"/>
</dbReference>
<keyword evidence="2" id="KW-1003">Cell membrane</keyword>
<dbReference type="Gene3D" id="3.40.50.300">
    <property type="entry name" value="P-loop containing nucleotide triphosphate hydrolases"/>
    <property type="match status" value="1"/>
</dbReference>
<dbReference type="SUPFAM" id="SSF90123">
    <property type="entry name" value="ABC transporter transmembrane region"/>
    <property type="match status" value="1"/>
</dbReference>
<dbReference type="PANTHER" id="PTHR24221:SF261">
    <property type="entry name" value="GLUTATHIONE_L-CYSTEINE TRANSPORT SYSTEM ATP-BINDING_PERMEASE PROTEIN CYDD"/>
    <property type="match status" value="1"/>
</dbReference>
<feature type="region of interest" description="Disordered" evidence="8">
    <location>
        <begin position="562"/>
        <end position="585"/>
    </location>
</feature>
<accession>A0A2A7UYD5</accession>
<dbReference type="Proteomes" id="UP000220246">
    <property type="component" value="Unassembled WGS sequence"/>
</dbReference>
<evidence type="ECO:0000256" key="5">
    <source>
        <dbReference type="ARBA" id="ARBA00022840"/>
    </source>
</evidence>
<evidence type="ECO:0000256" key="2">
    <source>
        <dbReference type="ARBA" id="ARBA00022475"/>
    </source>
</evidence>
<dbReference type="InterPro" id="IPR014216">
    <property type="entry name" value="ABC_transptr_CydD"/>
</dbReference>
<dbReference type="NCBIfam" id="TIGR02857">
    <property type="entry name" value="CydD"/>
    <property type="match status" value="1"/>
</dbReference>
<evidence type="ECO:0000256" key="9">
    <source>
        <dbReference type="SAM" id="Phobius"/>
    </source>
</evidence>
<keyword evidence="4" id="KW-0547">Nucleotide-binding</keyword>
<feature type="transmembrane region" description="Helical" evidence="9">
    <location>
        <begin position="164"/>
        <end position="183"/>
    </location>
</feature>
<proteinExistence type="predicted"/>
<dbReference type="CDD" id="cd18584">
    <property type="entry name" value="ABC_6TM_AarD_CydD"/>
    <property type="match status" value="1"/>
</dbReference>
<dbReference type="PROSITE" id="PS00211">
    <property type="entry name" value="ABC_TRANSPORTER_1"/>
    <property type="match status" value="1"/>
</dbReference>
<dbReference type="InterPro" id="IPR003593">
    <property type="entry name" value="AAA+_ATPase"/>
</dbReference>
<keyword evidence="5" id="KW-0067">ATP-binding</keyword>
<keyword evidence="3 9" id="KW-0812">Transmembrane</keyword>
<comment type="subcellular location">
    <subcellularLocation>
        <location evidence="1">Cell membrane</location>
        <topology evidence="1">Multi-pass membrane protein</topology>
    </subcellularLocation>
</comment>
<dbReference type="GO" id="GO:0034040">
    <property type="term" value="F:ATPase-coupled lipid transmembrane transporter activity"/>
    <property type="evidence" value="ECO:0007669"/>
    <property type="project" value="TreeGrafter"/>
</dbReference>
<dbReference type="InterPro" id="IPR027417">
    <property type="entry name" value="P-loop_NTPase"/>
</dbReference>
<evidence type="ECO:0000256" key="3">
    <source>
        <dbReference type="ARBA" id="ARBA00022692"/>
    </source>
</evidence>
<evidence type="ECO:0000256" key="8">
    <source>
        <dbReference type="SAM" id="MobiDB-lite"/>
    </source>
</evidence>
<feature type="compositionally biased region" description="Low complexity" evidence="8">
    <location>
        <begin position="562"/>
        <end position="571"/>
    </location>
</feature>
<keyword evidence="7 9" id="KW-0472">Membrane</keyword>
<dbReference type="GeneID" id="80802606"/>
<feature type="domain" description="ABC transmembrane type-1" evidence="11">
    <location>
        <begin position="27"/>
        <end position="314"/>
    </location>
</feature>
<feature type="domain" description="ABC transporter" evidence="10">
    <location>
        <begin position="350"/>
        <end position="584"/>
    </location>
</feature>
<dbReference type="PANTHER" id="PTHR24221">
    <property type="entry name" value="ATP-BINDING CASSETTE SUB-FAMILY B"/>
    <property type="match status" value="1"/>
</dbReference>
<keyword evidence="6 9" id="KW-1133">Transmembrane helix</keyword>
<evidence type="ECO:0000313" key="12">
    <source>
        <dbReference type="EMBL" id="PEH90302.1"/>
    </source>
</evidence>
<evidence type="ECO:0000259" key="10">
    <source>
        <dbReference type="PROSITE" id="PS50893"/>
    </source>
</evidence>
<dbReference type="GO" id="GO:0005524">
    <property type="term" value="F:ATP binding"/>
    <property type="evidence" value="ECO:0007669"/>
    <property type="project" value="UniProtKB-KW"/>
</dbReference>
<feature type="transmembrane region" description="Helical" evidence="9">
    <location>
        <begin position="243"/>
        <end position="267"/>
    </location>
</feature>
<gene>
    <name evidence="12" type="primary">cydD</name>
    <name evidence="12" type="ORF">CRM82_18425</name>
</gene>
<evidence type="ECO:0000256" key="4">
    <source>
        <dbReference type="ARBA" id="ARBA00022741"/>
    </source>
</evidence>
<dbReference type="Pfam" id="PF00005">
    <property type="entry name" value="ABC_tran"/>
    <property type="match status" value="1"/>
</dbReference>
<evidence type="ECO:0000256" key="6">
    <source>
        <dbReference type="ARBA" id="ARBA00022989"/>
    </source>
</evidence>
<evidence type="ECO:0000259" key="11">
    <source>
        <dbReference type="PROSITE" id="PS50929"/>
    </source>
</evidence>
<feature type="region of interest" description="Disordered" evidence="8">
    <location>
        <begin position="1"/>
        <end position="22"/>
    </location>
</feature>